<evidence type="ECO:0000313" key="2">
    <source>
        <dbReference type="Proteomes" id="UP001147782"/>
    </source>
</evidence>
<dbReference type="Proteomes" id="UP001147782">
    <property type="component" value="Unassembled WGS sequence"/>
</dbReference>
<sequence length="84" mass="9272">MYLYVVPPELHPGASSFDHPNVWACSPAAPPRPPRRVPDINPRGWLVQDSLAHDSLTSVFKSTQASPSRASIARRGVKTRLIDK</sequence>
<proteinExistence type="predicted"/>
<gene>
    <name evidence="1" type="ORF">N7496_010055</name>
</gene>
<reference evidence="1" key="1">
    <citation type="submission" date="2022-11" db="EMBL/GenBank/DDBJ databases">
        <authorList>
            <person name="Petersen C."/>
        </authorList>
    </citation>
    <scope>NUCLEOTIDE SEQUENCE</scope>
    <source>
        <strain evidence="1">IBT 29864</strain>
    </source>
</reference>
<dbReference type="AlphaFoldDB" id="A0A9W9RQ47"/>
<comment type="caution">
    <text evidence="1">The sequence shown here is derived from an EMBL/GenBank/DDBJ whole genome shotgun (WGS) entry which is preliminary data.</text>
</comment>
<evidence type="ECO:0000313" key="1">
    <source>
        <dbReference type="EMBL" id="KAJ5364342.1"/>
    </source>
</evidence>
<organism evidence="1 2">
    <name type="scientific">Penicillium cataractarum</name>
    <dbReference type="NCBI Taxonomy" id="2100454"/>
    <lineage>
        <taxon>Eukaryota</taxon>
        <taxon>Fungi</taxon>
        <taxon>Dikarya</taxon>
        <taxon>Ascomycota</taxon>
        <taxon>Pezizomycotina</taxon>
        <taxon>Eurotiomycetes</taxon>
        <taxon>Eurotiomycetidae</taxon>
        <taxon>Eurotiales</taxon>
        <taxon>Aspergillaceae</taxon>
        <taxon>Penicillium</taxon>
    </lineage>
</organism>
<reference evidence="1" key="2">
    <citation type="journal article" date="2023" name="IMA Fungus">
        <title>Comparative genomic study of the Penicillium genus elucidates a diverse pangenome and 15 lateral gene transfer events.</title>
        <authorList>
            <person name="Petersen C."/>
            <person name="Sorensen T."/>
            <person name="Nielsen M.R."/>
            <person name="Sondergaard T.E."/>
            <person name="Sorensen J.L."/>
            <person name="Fitzpatrick D.A."/>
            <person name="Frisvad J.C."/>
            <person name="Nielsen K.L."/>
        </authorList>
    </citation>
    <scope>NUCLEOTIDE SEQUENCE</scope>
    <source>
        <strain evidence="1">IBT 29864</strain>
    </source>
</reference>
<dbReference type="GeneID" id="81442147"/>
<name>A0A9W9RQ47_9EURO</name>
<protein>
    <submittedName>
        <fullName evidence="1">Uncharacterized protein</fullName>
    </submittedName>
</protein>
<dbReference type="RefSeq" id="XP_056551968.1">
    <property type="nucleotide sequence ID" value="XM_056702968.1"/>
</dbReference>
<dbReference type="EMBL" id="JAPZBS010000008">
    <property type="protein sequence ID" value="KAJ5364342.1"/>
    <property type="molecule type" value="Genomic_DNA"/>
</dbReference>
<accession>A0A9W9RQ47</accession>
<keyword evidence="2" id="KW-1185">Reference proteome</keyword>